<evidence type="ECO:0000313" key="4">
    <source>
        <dbReference type="Proteomes" id="UP001215598"/>
    </source>
</evidence>
<keyword evidence="4" id="KW-1185">Reference proteome</keyword>
<protein>
    <submittedName>
        <fullName evidence="3">Uncharacterized protein</fullName>
    </submittedName>
</protein>
<name>A0AAD7HEM0_9AGAR</name>
<comment type="caution">
    <text evidence="3">The sequence shown here is derived from an EMBL/GenBank/DDBJ whole genome shotgun (WGS) entry which is preliminary data.</text>
</comment>
<keyword evidence="2" id="KW-0732">Signal</keyword>
<evidence type="ECO:0000313" key="3">
    <source>
        <dbReference type="EMBL" id="KAJ7718052.1"/>
    </source>
</evidence>
<gene>
    <name evidence="3" type="ORF">B0H16DRAFT_1797899</name>
</gene>
<feature type="chain" id="PRO_5042226887" evidence="2">
    <location>
        <begin position="16"/>
        <end position="183"/>
    </location>
</feature>
<dbReference type="EMBL" id="JARKIB010000269">
    <property type="protein sequence ID" value="KAJ7718052.1"/>
    <property type="molecule type" value="Genomic_DNA"/>
</dbReference>
<organism evidence="3 4">
    <name type="scientific">Mycena metata</name>
    <dbReference type="NCBI Taxonomy" id="1033252"/>
    <lineage>
        <taxon>Eukaryota</taxon>
        <taxon>Fungi</taxon>
        <taxon>Dikarya</taxon>
        <taxon>Basidiomycota</taxon>
        <taxon>Agaricomycotina</taxon>
        <taxon>Agaricomycetes</taxon>
        <taxon>Agaricomycetidae</taxon>
        <taxon>Agaricales</taxon>
        <taxon>Marasmiineae</taxon>
        <taxon>Mycenaceae</taxon>
        <taxon>Mycena</taxon>
    </lineage>
</organism>
<dbReference type="AlphaFoldDB" id="A0AAD7HEM0"/>
<reference evidence="3" key="1">
    <citation type="submission" date="2023-03" db="EMBL/GenBank/DDBJ databases">
        <title>Massive genome expansion in bonnet fungi (Mycena s.s.) driven by repeated elements and novel gene families across ecological guilds.</title>
        <authorList>
            <consortium name="Lawrence Berkeley National Laboratory"/>
            <person name="Harder C.B."/>
            <person name="Miyauchi S."/>
            <person name="Viragh M."/>
            <person name="Kuo A."/>
            <person name="Thoen E."/>
            <person name="Andreopoulos B."/>
            <person name="Lu D."/>
            <person name="Skrede I."/>
            <person name="Drula E."/>
            <person name="Henrissat B."/>
            <person name="Morin E."/>
            <person name="Kohler A."/>
            <person name="Barry K."/>
            <person name="LaButti K."/>
            <person name="Morin E."/>
            <person name="Salamov A."/>
            <person name="Lipzen A."/>
            <person name="Mereny Z."/>
            <person name="Hegedus B."/>
            <person name="Baldrian P."/>
            <person name="Stursova M."/>
            <person name="Weitz H."/>
            <person name="Taylor A."/>
            <person name="Grigoriev I.V."/>
            <person name="Nagy L.G."/>
            <person name="Martin F."/>
            <person name="Kauserud H."/>
        </authorList>
    </citation>
    <scope>NUCLEOTIDE SEQUENCE</scope>
    <source>
        <strain evidence="3">CBHHK182m</strain>
    </source>
</reference>
<feature type="signal peptide" evidence="2">
    <location>
        <begin position="1"/>
        <end position="15"/>
    </location>
</feature>
<proteinExistence type="predicted"/>
<dbReference type="Proteomes" id="UP001215598">
    <property type="component" value="Unassembled WGS sequence"/>
</dbReference>
<feature type="region of interest" description="Disordered" evidence="1">
    <location>
        <begin position="52"/>
        <end position="87"/>
    </location>
</feature>
<evidence type="ECO:0000256" key="2">
    <source>
        <dbReference type="SAM" id="SignalP"/>
    </source>
</evidence>
<sequence length="183" mass="19350">MLFVALLVPPSFCWSGPPSPRGALALRLLPSHHHAALPTAVLLVLAPARPPAVPSRSAPHPLPSSRTTAVTDDIKTTSRRPTRPPSSRLVTAWIPRSLASPYPLLVPGPAASAPPPAPPPAHIALFPTYSIPRGRQLPTSDTHQIANPHPGCTLMLRHRPLDFDASPKPNIDVPGGFVAMDGL</sequence>
<accession>A0AAD7HEM0</accession>
<evidence type="ECO:0000256" key="1">
    <source>
        <dbReference type="SAM" id="MobiDB-lite"/>
    </source>
</evidence>